<evidence type="ECO:0000313" key="2">
    <source>
        <dbReference type="Proteomes" id="UP000002139"/>
    </source>
</evidence>
<dbReference type="BioCyc" id="SCEL448385:SCE_RS41785-MONOMER"/>
<keyword evidence="2" id="KW-1185">Reference proteome</keyword>
<dbReference type="AlphaFoldDB" id="A9FMG7"/>
<proteinExistence type="predicted"/>
<sequence length="261" mass="27510">MTDEGEGSVNAAPGLARRLWALALLATSGGLLGSACADNESSLFIRMRMAEKSEEGRCNATCSPSEAFWTEDAVDAAFQSSHSAMLLVGNQIVQRGDSDVLRTETSRVQLYEAEVRVVDIEGNDVTPGYVVPITGTVDPGASSEPGYNCADVLLLDGATMDTLRGQAAQRGSDVQVWATVVVRGRTLGGQEVETTEWTYPIRVCFGCSCVDTAPSECCENPAGEDCEEADKAEATCPGALGPVDCRAVSTTCANYLQSFGL</sequence>
<dbReference type="HOGENOM" id="CLU_1065187_0_0_7"/>
<dbReference type="STRING" id="448385.sce8157"/>
<protein>
    <submittedName>
        <fullName evidence="1">Uncharacterized protein</fullName>
    </submittedName>
</protein>
<name>A9FMG7_SORC5</name>
<dbReference type="KEGG" id="scl:sce8157"/>
<accession>A9FMG7</accession>
<organism evidence="1 2">
    <name type="scientific">Sorangium cellulosum (strain So ce56)</name>
    <name type="common">Polyangium cellulosum (strain So ce56)</name>
    <dbReference type="NCBI Taxonomy" id="448385"/>
    <lineage>
        <taxon>Bacteria</taxon>
        <taxon>Pseudomonadati</taxon>
        <taxon>Myxococcota</taxon>
        <taxon>Polyangia</taxon>
        <taxon>Polyangiales</taxon>
        <taxon>Polyangiaceae</taxon>
        <taxon>Sorangium</taxon>
    </lineage>
</organism>
<reference evidence="1 2" key="1">
    <citation type="journal article" date="2007" name="Nat. Biotechnol.">
        <title>Complete genome sequence of the myxobacterium Sorangium cellulosum.</title>
        <authorList>
            <person name="Schneiker S."/>
            <person name="Perlova O."/>
            <person name="Kaiser O."/>
            <person name="Gerth K."/>
            <person name="Alici A."/>
            <person name="Altmeyer M.O."/>
            <person name="Bartels D."/>
            <person name="Bekel T."/>
            <person name="Beyer S."/>
            <person name="Bode E."/>
            <person name="Bode H.B."/>
            <person name="Bolten C.J."/>
            <person name="Choudhuri J.V."/>
            <person name="Doss S."/>
            <person name="Elnakady Y.A."/>
            <person name="Frank B."/>
            <person name="Gaigalat L."/>
            <person name="Goesmann A."/>
            <person name="Groeger C."/>
            <person name="Gross F."/>
            <person name="Jelsbak L."/>
            <person name="Jelsbak L."/>
            <person name="Kalinowski J."/>
            <person name="Kegler C."/>
            <person name="Knauber T."/>
            <person name="Konietzny S."/>
            <person name="Kopp M."/>
            <person name="Krause L."/>
            <person name="Krug D."/>
            <person name="Linke B."/>
            <person name="Mahmud T."/>
            <person name="Martinez-Arias R."/>
            <person name="McHardy A.C."/>
            <person name="Merai M."/>
            <person name="Meyer F."/>
            <person name="Mormann S."/>
            <person name="Munoz-Dorado J."/>
            <person name="Perez J."/>
            <person name="Pradella S."/>
            <person name="Rachid S."/>
            <person name="Raddatz G."/>
            <person name="Rosenau F."/>
            <person name="Rueckert C."/>
            <person name="Sasse F."/>
            <person name="Scharfe M."/>
            <person name="Schuster S.C."/>
            <person name="Suen G."/>
            <person name="Treuner-Lange A."/>
            <person name="Velicer G.J."/>
            <person name="Vorholter F.-J."/>
            <person name="Weissman K.J."/>
            <person name="Welch R.D."/>
            <person name="Wenzel S.C."/>
            <person name="Whitworth D.E."/>
            <person name="Wilhelm S."/>
            <person name="Wittmann C."/>
            <person name="Bloecker H."/>
            <person name="Puehler A."/>
            <person name="Mueller R."/>
        </authorList>
    </citation>
    <scope>NUCLEOTIDE SEQUENCE [LARGE SCALE GENOMIC DNA]</scope>
    <source>
        <strain evidence="2">So ce56</strain>
    </source>
</reference>
<gene>
    <name evidence="1" type="ordered locus">sce8157</name>
</gene>
<dbReference type="EMBL" id="AM746676">
    <property type="protein sequence ID" value="CAN98327.1"/>
    <property type="molecule type" value="Genomic_DNA"/>
</dbReference>
<evidence type="ECO:0000313" key="1">
    <source>
        <dbReference type="EMBL" id="CAN98327.1"/>
    </source>
</evidence>
<dbReference type="Proteomes" id="UP000002139">
    <property type="component" value="Chromosome"/>
</dbReference>